<dbReference type="NCBIfam" id="NF005141">
    <property type="entry name" value="PRK06590.1"/>
    <property type="match status" value="1"/>
</dbReference>
<evidence type="ECO:0000259" key="19">
    <source>
        <dbReference type="Pfam" id="PF00662"/>
    </source>
</evidence>
<dbReference type="AlphaFoldDB" id="V9PAP7"/>
<evidence type="ECO:0000256" key="4">
    <source>
        <dbReference type="ARBA" id="ARBA00021096"/>
    </source>
</evidence>
<dbReference type="GO" id="GO:0042773">
    <property type="term" value="P:ATP synthesis coupled electron transport"/>
    <property type="evidence" value="ECO:0007669"/>
    <property type="project" value="InterPro"/>
</dbReference>
<comment type="function">
    <text evidence="17">Core subunit of the mitochondrial membrane respiratory chain NADH dehydrogenase (Complex I) which catalyzes electron transfer from NADH through the respiratory chain, using ubiquinone as an electron acceptor. Essential for the catalytic activity and assembly of complex I.</text>
</comment>
<feature type="transmembrane region" description="Helical" evidence="17">
    <location>
        <begin position="277"/>
        <end position="299"/>
    </location>
</feature>
<evidence type="ECO:0000256" key="16">
    <source>
        <dbReference type="ARBA" id="ARBA00049551"/>
    </source>
</evidence>
<geneLocation type="mitochondrion" evidence="21"/>
<evidence type="ECO:0000256" key="17">
    <source>
        <dbReference type="RuleBase" id="RU003404"/>
    </source>
</evidence>
<gene>
    <name evidence="21" type="primary">nad5</name>
</gene>
<keyword evidence="7 17" id="KW-0812">Transmembrane</keyword>
<feature type="transmembrane region" description="Helical" evidence="17">
    <location>
        <begin position="209"/>
        <end position="232"/>
    </location>
</feature>
<dbReference type="EMBL" id="KF387569">
    <property type="protein sequence ID" value="AGW52214.1"/>
    <property type="molecule type" value="Genomic_DNA"/>
</dbReference>
<dbReference type="GeneID" id="18251345"/>
<evidence type="ECO:0000256" key="3">
    <source>
        <dbReference type="ARBA" id="ARBA00012944"/>
    </source>
</evidence>
<comment type="subcellular location">
    <subcellularLocation>
        <location evidence="1">Mitochondrion inner membrane</location>
        <topology evidence="1">Multi-pass membrane protein</topology>
    </subcellularLocation>
</comment>
<feature type="transmembrane region" description="Helical" evidence="17">
    <location>
        <begin position="253"/>
        <end position="271"/>
    </location>
</feature>
<keyword evidence="9" id="KW-1278">Translocase</keyword>
<keyword evidence="8" id="KW-0999">Mitochondrion inner membrane</keyword>
<dbReference type="PRINTS" id="PR01434">
    <property type="entry name" value="NADHDHGNASE5"/>
</dbReference>
<feature type="transmembrane region" description="Helical" evidence="17">
    <location>
        <begin position="134"/>
        <end position="155"/>
    </location>
</feature>
<keyword evidence="14 17" id="KW-0496">Mitochondrion</keyword>
<dbReference type="InterPro" id="IPR001750">
    <property type="entry name" value="ND/Mrp_TM"/>
</dbReference>
<dbReference type="GO" id="GO:0003954">
    <property type="term" value="F:NADH dehydrogenase activity"/>
    <property type="evidence" value="ECO:0007669"/>
    <property type="project" value="TreeGrafter"/>
</dbReference>
<dbReference type="InterPro" id="IPR003945">
    <property type="entry name" value="NU5C-like"/>
</dbReference>
<evidence type="ECO:0000313" key="21">
    <source>
        <dbReference type="EMBL" id="AGW52214.1"/>
    </source>
</evidence>
<feature type="domain" description="NADH-Ubiquinone oxidoreductase (complex I) chain 5 N-terminal" evidence="19">
    <location>
        <begin position="64"/>
        <end position="114"/>
    </location>
</feature>
<feature type="transmembrane region" description="Helical" evidence="17">
    <location>
        <begin position="623"/>
        <end position="642"/>
    </location>
</feature>
<feature type="transmembrane region" description="Helical" evidence="17">
    <location>
        <begin position="311"/>
        <end position="334"/>
    </location>
</feature>
<feature type="transmembrane region" description="Helical" evidence="17">
    <location>
        <begin position="418"/>
        <end position="444"/>
    </location>
</feature>
<proteinExistence type="inferred from homology"/>
<evidence type="ECO:0000256" key="10">
    <source>
        <dbReference type="ARBA" id="ARBA00022982"/>
    </source>
</evidence>
<evidence type="ECO:0000256" key="14">
    <source>
        <dbReference type="ARBA" id="ARBA00023128"/>
    </source>
</evidence>
<dbReference type="NCBIfam" id="TIGR01974">
    <property type="entry name" value="NDH_I_L"/>
    <property type="match status" value="1"/>
</dbReference>
<dbReference type="Pfam" id="PF06455">
    <property type="entry name" value="NADH5_C"/>
    <property type="match status" value="1"/>
</dbReference>
<organism evidence="21">
    <name type="scientific">Prasinoderma coloniale</name>
    <dbReference type="NCBI Taxonomy" id="156133"/>
    <lineage>
        <taxon>Eukaryota</taxon>
        <taxon>Viridiplantae</taxon>
        <taxon>Prasinodermophyta</taxon>
        <taxon>Prasinodermophyceae</taxon>
        <taxon>Prasinodermales</taxon>
        <taxon>Prasinodermaceae</taxon>
        <taxon>Prasinoderma</taxon>
    </lineage>
</organism>
<evidence type="ECO:0000256" key="13">
    <source>
        <dbReference type="ARBA" id="ARBA00023075"/>
    </source>
</evidence>
<dbReference type="PRINTS" id="PR01435">
    <property type="entry name" value="NPOXDRDTASE5"/>
</dbReference>
<feature type="transmembrane region" description="Helical" evidence="17">
    <location>
        <begin position="372"/>
        <end position="398"/>
    </location>
</feature>
<keyword evidence="13 17" id="KW-0830">Ubiquinone</keyword>
<evidence type="ECO:0000256" key="7">
    <source>
        <dbReference type="ARBA" id="ARBA00022692"/>
    </source>
</evidence>
<dbReference type="Pfam" id="PF00662">
    <property type="entry name" value="Proton_antipo_N"/>
    <property type="match status" value="1"/>
</dbReference>
<keyword evidence="15 17" id="KW-0472">Membrane</keyword>
<dbReference type="InterPro" id="IPR001516">
    <property type="entry name" value="Proton_antipo_N"/>
</dbReference>
<comment type="similarity">
    <text evidence="2 17">Belongs to the complex I subunit 5 family.</text>
</comment>
<dbReference type="GO" id="GO:0008137">
    <property type="term" value="F:NADH dehydrogenase (ubiquinone) activity"/>
    <property type="evidence" value="ECO:0007669"/>
    <property type="project" value="UniProtKB-EC"/>
</dbReference>
<evidence type="ECO:0000256" key="9">
    <source>
        <dbReference type="ARBA" id="ARBA00022967"/>
    </source>
</evidence>
<keyword evidence="12 17" id="KW-0520">NAD</keyword>
<evidence type="ECO:0000256" key="15">
    <source>
        <dbReference type="ARBA" id="ARBA00023136"/>
    </source>
</evidence>
<evidence type="ECO:0000256" key="6">
    <source>
        <dbReference type="ARBA" id="ARBA00022660"/>
    </source>
</evidence>
<evidence type="ECO:0000259" key="20">
    <source>
        <dbReference type="Pfam" id="PF06455"/>
    </source>
</evidence>
<evidence type="ECO:0000256" key="2">
    <source>
        <dbReference type="ARBA" id="ARBA00008200"/>
    </source>
</evidence>
<comment type="catalytic activity">
    <reaction evidence="16 17">
        <text>a ubiquinone + NADH + 5 H(+)(in) = a ubiquinol + NAD(+) + 4 H(+)(out)</text>
        <dbReference type="Rhea" id="RHEA:29091"/>
        <dbReference type="Rhea" id="RHEA-COMP:9565"/>
        <dbReference type="Rhea" id="RHEA-COMP:9566"/>
        <dbReference type="ChEBI" id="CHEBI:15378"/>
        <dbReference type="ChEBI" id="CHEBI:16389"/>
        <dbReference type="ChEBI" id="CHEBI:17976"/>
        <dbReference type="ChEBI" id="CHEBI:57540"/>
        <dbReference type="ChEBI" id="CHEBI:57945"/>
        <dbReference type="EC" id="7.1.1.2"/>
    </reaction>
</comment>
<feature type="transmembrane region" description="Helical" evidence="17">
    <location>
        <begin position="74"/>
        <end position="98"/>
    </location>
</feature>
<dbReference type="PANTHER" id="PTHR42829:SF2">
    <property type="entry name" value="NADH-UBIQUINONE OXIDOREDUCTASE CHAIN 5"/>
    <property type="match status" value="1"/>
</dbReference>
<feature type="transmembrane region" description="Helical" evidence="17">
    <location>
        <begin position="110"/>
        <end position="128"/>
    </location>
</feature>
<dbReference type="InterPro" id="IPR018393">
    <property type="entry name" value="NADHpl_OxRdtase_5_subgr"/>
</dbReference>
<dbReference type="Pfam" id="PF00361">
    <property type="entry name" value="Proton_antipo_M"/>
    <property type="match status" value="1"/>
</dbReference>
<feature type="transmembrane region" description="Helical" evidence="17">
    <location>
        <begin position="167"/>
        <end position="189"/>
    </location>
</feature>
<reference evidence="21" key="1">
    <citation type="journal article" date="2013" name="PLoS ONE">
        <title>The Mitochondrial Genome of the Prasinophyte Prasinoderma coloniale Reveals Two Trans-Spliced Group I Introns in the Large Subunit rRNA Gene.</title>
        <authorList>
            <person name="Pombert J.F."/>
            <person name="Otis C."/>
            <person name="Turmel M."/>
            <person name="Lemieux C."/>
        </authorList>
    </citation>
    <scope>NUCLEOTIDE SEQUENCE</scope>
</reference>
<feature type="transmembrane region" description="Helical" evidence="17">
    <location>
        <begin position="456"/>
        <end position="479"/>
    </location>
</feature>
<dbReference type="EC" id="7.1.1.2" evidence="3 17"/>
<dbReference type="GO" id="GO:0005743">
    <property type="term" value="C:mitochondrial inner membrane"/>
    <property type="evidence" value="ECO:0007669"/>
    <property type="project" value="UniProtKB-SubCell"/>
</dbReference>
<evidence type="ECO:0000256" key="5">
    <source>
        <dbReference type="ARBA" id="ARBA00022448"/>
    </source>
</evidence>
<name>V9PAP7_9VIRI</name>
<evidence type="ECO:0000256" key="1">
    <source>
        <dbReference type="ARBA" id="ARBA00004448"/>
    </source>
</evidence>
<sequence>MYLVLLLLPTLGTLFGCFFGRAMGGRGTAILTTTAVALSALLSFVGLYEVGYAGSPCALSLGRWVHSEAFDAEWGFLFDTLTMVMLCMITGVSSLVHLYSIGYMSADPHLPRFMTYLSAFTIFMMLLVTGNNFLILFLGWEGVGLASYLLINFWFTRAQANKASIKAMIMNRVGDVGLALGIFGIYALFKSLDYATVFSTAHLHAEDVLIFFGYEVHALTAIGCLLFIGAIGKSAQVGLHTWLPDAMEGPTPVSALIHAATMVTAGVFLLARVSPLLAYAPGALQVVTVVGATTALLGAVTGLTQNDMKRVIAYSTCSQLGYMVFAAGVGAYAVALYHMIIHAFFKALLFLCAGSVIHAIGGEQDMRKMGGLARLLPLTYACMVVGSLALVGFPYLGAFYSKDLVLEAAYSRGMATGLLAYLLGIFAAFCTSYYSFRLLFLVFWGESRTPKAGVRLAHEGSWTMLIPLLVLTTCSIFGAEGLKEAFTGLGTPFWGGSLVAAGGLTQSFEAELVPLSAKLAPLVATGLGATLAYLVHLGPLRKLALKALTESQLGRTFYIFTNKRWFIDKIYAEVFGWSALFFGYHVTFKTIDKGLLEVFGPTGAKFSAASLIPALRLRSWTSLPHYASVLAFCLILLLLSILGPASGMLSLGIGPDEGFALVLAGLALLGLAV</sequence>
<evidence type="ECO:0000259" key="18">
    <source>
        <dbReference type="Pfam" id="PF00361"/>
    </source>
</evidence>
<feature type="domain" description="NADH:quinone oxidoreductase/Mrp antiporter transmembrane" evidence="18">
    <location>
        <begin position="131"/>
        <end position="423"/>
    </location>
</feature>
<dbReference type="GO" id="GO:0015990">
    <property type="term" value="P:electron transport coupled proton transport"/>
    <property type="evidence" value="ECO:0007669"/>
    <property type="project" value="TreeGrafter"/>
</dbReference>
<evidence type="ECO:0000256" key="11">
    <source>
        <dbReference type="ARBA" id="ARBA00022989"/>
    </source>
</evidence>
<evidence type="ECO:0000256" key="8">
    <source>
        <dbReference type="ARBA" id="ARBA00022792"/>
    </source>
</evidence>
<keyword evidence="11 17" id="KW-1133">Transmembrane helix</keyword>
<evidence type="ECO:0000256" key="12">
    <source>
        <dbReference type="ARBA" id="ARBA00023027"/>
    </source>
</evidence>
<keyword evidence="10" id="KW-0249">Electron transport</keyword>
<feature type="transmembrane region" description="Helical" evidence="17">
    <location>
        <begin position="340"/>
        <end position="360"/>
    </location>
</feature>
<feature type="domain" description="NADH dehydrogenase subunit 5 C-terminal" evidence="20">
    <location>
        <begin position="512"/>
        <end position="639"/>
    </location>
</feature>
<accession>V9PAP7</accession>
<dbReference type="RefSeq" id="YP_008999866.1">
    <property type="nucleotide sequence ID" value="NC_023355.1"/>
</dbReference>
<keyword evidence="5 17" id="KW-0813">Transport</keyword>
<dbReference type="PANTHER" id="PTHR42829">
    <property type="entry name" value="NADH-UBIQUINONE OXIDOREDUCTASE CHAIN 5"/>
    <property type="match status" value="1"/>
</dbReference>
<dbReference type="InterPro" id="IPR010934">
    <property type="entry name" value="NADH_DH_su5_C"/>
</dbReference>
<feature type="transmembrane region" description="Helical" evidence="17">
    <location>
        <begin position="648"/>
        <end position="672"/>
    </location>
</feature>
<protein>
    <recommendedName>
        <fullName evidence="4 17">NADH-ubiquinone oxidoreductase chain 5</fullName>
        <ecNumber evidence="3 17">7.1.1.2</ecNumber>
    </recommendedName>
</protein>
<feature type="transmembrane region" description="Helical" evidence="17">
    <location>
        <begin position="519"/>
        <end position="537"/>
    </location>
</feature>
<keyword evidence="6" id="KW-0679">Respiratory chain</keyword>